<accession>A0A1H9HAL3</accession>
<organism evidence="1 2">
    <name type="scientific">Lysinibacillus fusiformis</name>
    <dbReference type="NCBI Taxonomy" id="28031"/>
    <lineage>
        <taxon>Bacteria</taxon>
        <taxon>Bacillati</taxon>
        <taxon>Bacillota</taxon>
        <taxon>Bacilli</taxon>
        <taxon>Bacillales</taxon>
        <taxon>Bacillaceae</taxon>
        <taxon>Lysinibacillus</taxon>
    </lineage>
</organism>
<evidence type="ECO:0008006" key="3">
    <source>
        <dbReference type="Google" id="ProtNLM"/>
    </source>
</evidence>
<evidence type="ECO:0000313" key="2">
    <source>
        <dbReference type="Proteomes" id="UP000199410"/>
    </source>
</evidence>
<dbReference type="AlphaFoldDB" id="A0A1H9HAL3"/>
<evidence type="ECO:0000313" key="1">
    <source>
        <dbReference type="EMBL" id="SEQ59399.1"/>
    </source>
</evidence>
<dbReference type="Proteomes" id="UP000199410">
    <property type="component" value="Unassembled WGS sequence"/>
</dbReference>
<name>A0A1H9HAL3_9BACI</name>
<dbReference type="EMBL" id="FOEL01000006">
    <property type="protein sequence ID" value="SEQ59399.1"/>
    <property type="molecule type" value="Genomic_DNA"/>
</dbReference>
<sequence>MMFKERENVKSEFIVVGKVLQTAPLKVADGAEISVDEGDELIVTKTIKTLIQSGELKIDDKVLMISDNGKYAAIDKVV</sequence>
<proteinExistence type="predicted"/>
<gene>
    <name evidence="1" type="ORF">SAMN02787113_01968</name>
</gene>
<protein>
    <recommendedName>
        <fullName evidence="3">DUF2577 domain-containing protein</fullName>
    </recommendedName>
</protein>
<comment type="caution">
    <text evidence="1">The sequence shown here is derived from an EMBL/GenBank/DDBJ whole genome shotgun (WGS) entry which is preliminary data.</text>
</comment>
<reference evidence="1 2" key="1">
    <citation type="submission" date="2016-10" db="EMBL/GenBank/DDBJ databases">
        <authorList>
            <person name="Varghese N."/>
            <person name="Submissions S."/>
        </authorList>
    </citation>
    <scope>NUCLEOTIDE SEQUENCE [LARGE SCALE GENOMIC DNA]</scope>
    <source>
        <strain evidence="1 2">TC-13</strain>
    </source>
</reference>